<sequence length="414" mass="47105">MSPATRTSFYTESTVPSTVWGPGTLAGRAILALGEATLKSLDRIIDRESRAIQKRFEAIRASIPHLTPEMYSDLVELSRPDLYPQYILEMAFEMLIHQLHLGYGAAVALSVAQLSLSEAHLVIFRMFTSRKLALYEDDDLGRRSALDLLSTLVQVQPEMTSACFDVLDDLVRDPQFCMHRLRFREHPILHIHAEERLNIPLICRTPLAEIQLRFSEDHMYRWKNWKLLEGAGLAPENRIFHIGSVLLNAVSENWYWTPEVFDAAVDLFDFLRYSPVPEFRRAATDHLLACISSTRDSWEPLSIVLNFISRSAVSGSRPSLGLRYEPYAPDTPSSPTSAHSRTISKTTSEEVLQNHPQLRQFLRYADLRTHARDAHRFWNYDSIVGESLSLSETLVGSPSDIASDKEPQFTTVKF</sequence>
<feature type="region of interest" description="Disordered" evidence="1">
    <location>
        <begin position="326"/>
        <end position="351"/>
    </location>
</feature>
<dbReference type="AlphaFoldDB" id="A0AAD6SY41"/>
<organism evidence="2 3">
    <name type="scientific">Mycena alexandri</name>
    <dbReference type="NCBI Taxonomy" id="1745969"/>
    <lineage>
        <taxon>Eukaryota</taxon>
        <taxon>Fungi</taxon>
        <taxon>Dikarya</taxon>
        <taxon>Basidiomycota</taxon>
        <taxon>Agaricomycotina</taxon>
        <taxon>Agaricomycetes</taxon>
        <taxon>Agaricomycetidae</taxon>
        <taxon>Agaricales</taxon>
        <taxon>Marasmiineae</taxon>
        <taxon>Mycenaceae</taxon>
        <taxon>Mycena</taxon>
    </lineage>
</organism>
<name>A0AAD6SY41_9AGAR</name>
<dbReference type="EMBL" id="JARJCM010000046">
    <property type="protein sequence ID" value="KAJ7035970.1"/>
    <property type="molecule type" value="Genomic_DNA"/>
</dbReference>
<evidence type="ECO:0000313" key="3">
    <source>
        <dbReference type="Proteomes" id="UP001218188"/>
    </source>
</evidence>
<dbReference type="Proteomes" id="UP001218188">
    <property type="component" value="Unassembled WGS sequence"/>
</dbReference>
<feature type="compositionally biased region" description="Polar residues" evidence="1">
    <location>
        <begin position="331"/>
        <end position="351"/>
    </location>
</feature>
<protein>
    <submittedName>
        <fullName evidence="2">Uncharacterized protein</fullName>
    </submittedName>
</protein>
<accession>A0AAD6SY41</accession>
<keyword evidence="3" id="KW-1185">Reference proteome</keyword>
<evidence type="ECO:0000256" key="1">
    <source>
        <dbReference type="SAM" id="MobiDB-lite"/>
    </source>
</evidence>
<gene>
    <name evidence="2" type="ORF">C8F04DRAFT_1233324</name>
</gene>
<evidence type="ECO:0000313" key="2">
    <source>
        <dbReference type="EMBL" id="KAJ7035970.1"/>
    </source>
</evidence>
<proteinExistence type="predicted"/>
<comment type="caution">
    <text evidence="2">The sequence shown here is derived from an EMBL/GenBank/DDBJ whole genome shotgun (WGS) entry which is preliminary data.</text>
</comment>
<reference evidence="2" key="1">
    <citation type="submission" date="2023-03" db="EMBL/GenBank/DDBJ databases">
        <title>Massive genome expansion in bonnet fungi (Mycena s.s.) driven by repeated elements and novel gene families across ecological guilds.</title>
        <authorList>
            <consortium name="Lawrence Berkeley National Laboratory"/>
            <person name="Harder C.B."/>
            <person name="Miyauchi S."/>
            <person name="Viragh M."/>
            <person name="Kuo A."/>
            <person name="Thoen E."/>
            <person name="Andreopoulos B."/>
            <person name="Lu D."/>
            <person name="Skrede I."/>
            <person name="Drula E."/>
            <person name="Henrissat B."/>
            <person name="Morin E."/>
            <person name="Kohler A."/>
            <person name="Barry K."/>
            <person name="LaButti K."/>
            <person name="Morin E."/>
            <person name="Salamov A."/>
            <person name="Lipzen A."/>
            <person name="Mereny Z."/>
            <person name="Hegedus B."/>
            <person name="Baldrian P."/>
            <person name="Stursova M."/>
            <person name="Weitz H."/>
            <person name="Taylor A."/>
            <person name="Grigoriev I.V."/>
            <person name="Nagy L.G."/>
            <person name="Martin F."/>
            <person name="Kauserud H."/>
        </authorList>
    </citation>
    <scope>NUCLEOTIDE SEQUENCE</scope>
    <source>
        <strain evidence="2">CBHHK200</strain>
    </source>
</reference>